<feature type="region of interest" description="Disordered" evidence="1">
    <location>
        <begin position="1"/>
        <end position="24"/>
    </location>
</feature>
<feature type="transmembrane region" description="Helical" evidence="2">
    <location>
        <begin position="46"/>
        <end position="67"/>
    </location>
</feature>
<feature type="transmembrane region" description="Helical" evidence="2">
    <location>
        <begin position="79"/>
        <end position="104"/>
    </location>
</feature>
<reference evidence="3 4" key="1">
    <citation type="submission" date="2023-07" db="EMBL/GenBank/DDBJ databases">
        <authorList>
            <person name="Girao M."/>
            <person name="Carvalho M.F."/>
        </authorList>
    </citation>
    <scope>NUCLEOTIDE SEQUENCE [LARGE SCALE GENOMIC DNA]</scope>
    <source>
        <strain evidence="3 4">66/93</strain>
    </source>
</reference>
<dbReference type="RefSeq" id="WP_330162392.1">
    <property type="nucleotide sequence ID" value="NZ_BAAAJA010000018.1"/>
</dbReference>
<evidence type="ECO:0000313" key="4">
    <source>
        <dbReference type="Proteomes" id="UP001348641"/>
    </source>
</evidence>
<dbReference type="InterPro" id="IPR007436">
    <property type="entry name" value="DUF485"/>
</dbReference>
<sequence length="134" mass="14501">MATQRPPEPPTPPPGPGGGSPEEPLSEAAVIAMHSDPRFLALKKSLYSFIFPMSLAFMAWYLLYVLMSAFGRDVMGTVLFGSVNVALVFGILQFVSTFGIAILYTGYARRKLDGPATALRDELQNGTTGKENSR</sequence>
<gene>
    <name evidence="3" type="ORF">Q8A49_34660</name>
</gene>
<feature type="compositionally biased region" description="Pro residues" evidence="1">
    <location>
        <begin position="1"/>
        <end position="16"/>
    </location>
</feature>
<protein>
    <submittedName>
        <fullName evidence="3">DUF485 domain-containing protein</fullName>
    </submittedName>
</protein>
<organism evidence="3 4">
    <name type="scientific">Nocardiopsis tropica</name>
    <dbReference type="NCBI Taxonomy" id="109330"/>
    <lineage>
        <taxon>Bacteria</taxon>
        <taxon>Bacillati</taxon>
        <taxon>Actinomycetota</taxon>
        <taxon>Actinomycetes</taxon>
        <taxon>Streptosporangiales</taxon>
        <taxon>Nocardiopsidaceae</taxon>
        <taxon>Nocardiopsis</taxon>
    </lineage>
</organism>
<evidence type="ECO:0000256" key="1">
    <source>
        <dbReference type="SAM" id="MobiDB-lite"/>
    </source>
</evidence>
<keyword evidence="2" id="KW-0812">Transmembrane</keyword>
<name>A0ABU7L287_9ACTN</name>
<dbReference type="PANTHER" id="PTHR38441:SF1">
    <property type="entry name" value="MEMBRANE PROTEIN"/>
    <property type="match status" value="1"/>
</dbReference>
<evidence type="ECO:0000313" key="3">
    <source>
        <dbReference type="EMBL" id="MEE2055654.1"/>
    </source>
</evidence>
<dbReference type="Pfam" id="PF04341">
    <property type="entry name" value="DUF485"/>
    <property type="match status" value="1"/>
</dbReference>
<dbReference type="EMBL" id="JAUUCC010000204">
    <property type="protein sequence ID" value="MEE2055654.1"/>
    <property type="molecule type" value="Genomic_DNA"/>
</dbReference>
<keyword evidence="2" id="KW-1133">Transmembrane helix</keyword>
<keyword evidence="2" id="KW-0472">Membrane</keyword>
<evidence type="ECO:0000256" key="2">
    <source>
        <dbReference type="SAM" id="Phobius"/>
    </source>
</evidence>
<dbReference type="Proteomes" id="UP001348641">
    <property type="component" value="Unassembled WGS sequence"/>
</dbReference>
<comment type="caution">
    <text evidence="3">The sequence shown here is derived from an EMBL/GenBank/DDBJ whole genome shotgun (WGS) entry which is preliminary data.</text>
</comment>
<proteinExistence type="predicted"/>
<accession>A0ABU7L287</accession>
<dbReference type="PANTHER" id="PTHR38441">
    <property type="entry name" value="INTEGRAL MEMBRANE PROTEIN-RELATED"/>
    <property type="match status" value="1"/>
</dbReference>